<dbReference type="SUPFAM" id="SSF52540">
    <property type="entry name" value="P-loop containing nucleoside triphosphate hydrolases"/>
    <property type="match status" value="1"/>
</dbReference>
<keyword evidence="2" id="KW-1185">Reference proteome</keyword>
<proteinExistence type="predicted"/>
<sequence length="321" mass="36683">MTPAFILSLPRSGSTLLQRKLLEHKEIATTDEPWILLPLLMSRQEHSVTGIHDQTVMVRALQDFTNQLPNGRADWDAAVRVFAEALYAKSAPAQERYFLDKTPRYSLVSAELLGVFPEARFIILWRDPVAIVASVNQTWGQGKWAVHRHEVDLFAGLKGLCDAASILGSRAFVLRYEELLAAPEQMLTTLFEWLDLDPAALKKAGESKVLDGQMGDPKRHGDSREIRAAGNGDWRKKPLNPLRRRWLRRYLDWIGAERMSLMGYELAGWKKDLAATPTTFQHLPSDLVRMSFAPVYRTIDYPVLRKKLRNAWRGQRNFVHK</sequence>
<gene>
    <name evidence="1" type="ORF">DL239_19130</name>
</gene>
<protein>
    <recommendedName>
        <fullName evidence="3">Sulfotransferase</fullName>
    </recommendedName>
</protein>
<evidence type="ECO:0008006" key="3">
    <source>
        <dbReference type="Google" id="ProtNLM"/>
    </source>
</evidence>
<dbReference type="EMBL" id="QHLQ01000027">
    <property type="protein sequence ID" value="NIZ63084.1"/>
    <property type="molecule type" value="Genomic_DNA"/>
</dbReference>
<dbReference type="Gene3D" id="3.40.50.300">
    <property type="entry name" value="P-loop containing nucleotide triphosphate hydrolases"/>
    <property type="match status" value="1"/>
</dbReference>
<dbReference type="InterPro" id="IPR027417">
    <property type="entry name" value="P-loop_NTPase"/>
</dbReference>
<name>A0ABX0WBM7_9RHOB</name>
<comment type="caution">
    <text evidence="1">The sequence shown here is derived from an EMBL/GenBank/DDBJ whole genome shotgun (WGS) entry which is preliminary data.</text>
</comment>
<evidence type="ECO:0000313" key="1">
    <source>
        <dbReference type="EMBL" id="NIZ63084.1"/>
    </source>
</evidence>
<reference evidence="1 2" key="1">
    <citation type="submission" date="2018-05" db="EMBL/GenBank/DDBJ databases">
        <authorList>
            <person name="Zhang Y.-J."/>
        </authorList>
    </citation>
    <scope>NUCLEOTIDE SEQUENCE [LARGE SCALE GENOMIC DNA]</scope>
    <source>
        <strain evidence="1 2">CY04</strain>
    </source>
</reference>
<organism evidence="1 2">
    <name type="scientific">Parasedimentitalea denitrificans</name>
    <dbReference type="NCBI Taxonomy" id="2211118"/>
    <lineage>
        <taxon>Bacteria</taxon>
        <taxon>Pseudomonadati</taxon>
        <taxon>Pseudomonadota</taxon>
        <taxon>Alphaproteobacteria</taxon>
        <taxon>Rhodobacterales</taxon>
        <taxon>Paracoccaceae</taxon>
        <taxon>Parasedimentitalea</taxon>
    </lineage>
</organism>
<accession>A0ABX0WBM7</accession>
<evidence type="ECO:0000313" key="2">
    <source>
        <dbReference type="Proteomes" id="UP001429564"/>
    </source>
</evidence>
<dbReference type="Proteomes" id="UP001429564">
    <property type="component" value="Unassembled WGS sequence"/>
</dbReference>
<dbReference type="Pfam" id="PF13469">
    <property type="entry name" value="Sulfotransfer_3"/>
    <property type="match status" value="1"/>
</dbReference>
<dbReference type="RefSeq" id="WP_167685691.1">
    <property type="nucleotide sequence ID" value="NZ_QHLQ01000027.1"/>
</dbReference>